<dbReference type="EMBL" id="JARBHB010000015">
    <property type="protein sequence ID" value="KAJ8867431.1"/>
    <property type="molecule type" value="Genomic_DNA"/>
</dbReference>
<keyword evidence="8" id="KW-1185">Reference proteome</keyword>
<sequence>MLYTGDVDYETFISVARQLRENAEKRALTPQEVVRARLIRDLEVAPRVWDSQGRSYTSIPDEEEDLRCVLFDCARLLVAYSLELNLPITRACCGLCTRSLCRPRTASVRARLPFYVPSCVSEVKRSRELVRAKRIEYEAAPECKGRGKREIPEKTRLTSGHRPATIHTCENPGVNRQGTEPEFPETYQTYFRLGAPVKIKRRKASEVFLRCRRINAHHSGLGVILVDLCVGSYVASSKLFILSMDENQKEAVRRRGEGGSHEMNADVRHPTSSWVKAKMAAERRHNLTAGAWRLCRAPVSSRLKYIEVGAATNCFLRRVSFDRSADDECLGRQCNNPALIRERLWCAVFSHRRCFATVTSFVAVRSRRYLESLIHLLKGNIGSGLFAMGDGFHNAGLVVAPIMTLVLGVICVHSQHLLVSSLPIGCSRIRQTSNTRVDWAALNYEVLRDDEGEKRRNGGEGKTGDLRESPPTNGLVRHDSHLRKSGDPAGD</sequence>
<feature type="compositionally biased region" description="Basic and acidic residues" evidence="5">
    <location>
        <begin position="476"/>
        <end position="491"/>
    </location>
</feature>
<organism evidence="7 8">
    <name type="scientific">Dryococelus australis</name>
    <dbReference type="NCBI Taxonomy" id="614101"/>
    <lineage>
        <taxon>Eukaryota</taxon>
        <taxon>Metazoa</taxon>
        <taxon>Ecdysozoa</taxon>
        <taxon>Arthropoda</taxon>
        <taxon>Hexapoda</taxon>
        <taxon>Insecta</taxon>
        <taxon>Pterygota</taxon>
        <taxon>Neoptera</taxon>
        <taxon>Polyneoptera</taxon>
        <taxon>Phasmatodea</taxon>
        <taxon>Verophasmatodea</taxon>
        <taxon>Anareolatae</taxon>
        <taxon>Phasmatidae</taxon>
        <taxon>Eurycanthinae</taxon>
        <taxon>Dryococelus</taxon>
    </lineage>
</organism>
<keyword evidence="2" id="KW-0812">Transmembrane</keyword>
<evidence type="ECO:0000313" key="8">
    <source>
        <dbReference type="Proteomes" id="UP001159363"/>
    </source>
</evidence>
<proteinExistence type="predicted"/>
<keyword evidence="4" id="KW-0472">Membrane</keyword>
<evidence type="ECO:0000256" key="3">
    <source>
        <dbReference type="ARBA" id="ARBA00022989"/>
    </source>
</evidence>
<name>A0ABQ9G7F6_9NEOP</name>
<dbReference type="Proteomes" id="UP001159363">
    <property type="component" value="Chromosome 14"/>
</dbReference>
<keyword evidence="3" id="KW-1133">Transmembrane helix</keyword>
<feature type="region of interest" description="Disordered" evidence="5">
    <location>
        <begin position="451"/>
        <end position="491"/>
    </location>
</feature>
<accession>A0ABQ9G7F6</accession>
<protein>
    <recommendedName>
        <fullName evidence="6">Amino acid transporter transmembrane domain-containing protein</fullName>
    </recommendedName>
</protein>
<feature type="compositionally biased region" description="Basic and acidic residues" evidence="5">
    <location>
        <begin position="451"/>
        <end position="468"/>
    </location>
</feature>
<gene>
    <name evidence="7" type="ORF">PR048_031232</name>
</gene>
<dbReference type="Pfam" id="PF01490">
    <property type="entry name" value="Aa_trans"/>
    <property type="match status" value="1"/>
</dbReference>
<evidence type="ECO:0000256" key="2">
    <source>
        <dbReference type="ARBA" id="ARBA00022692"/>
    </source>
</evidence>
<evidence type="ECO:0000313" key="7">
    <source>
        <dbReference type="EMBL" id="KAJ8867431.1"/>
    </source>
</evidence>
<reference evidence="7 8" key="1">
    <citation type="submission" date="2023-02" db="EMBL/GenBank/DDBJ databases">
        <title>LHISI_Scaffold_Assembly.</title>
        <authorList>
            <person name="Stuart O.P."/>
            <person name="Cleave R."/>
            <person name="Magrath M.J.L."/>
            <person name="Mikheyev A.S."/>
        </authorList>
    </citation>
    <scope>NUCLEOTIDE SEQUENCE [LARGE SCALE GENOMIC DNA]</scope>
    <source>
        <strain evidence="7">Daus_M_001</strain>
        <tissue evidence="7">Leg muscle</tissue>
    </source>
</reference>
<evidence type="ECO:0000259" key="6">
    <source>
        <dbReference type="Pfam" id="PF01490"/>
    </source>
</evidence>
<evidence type="ECO:0000256" key="1">
    <source>
        <dbReference type="ARBA" id="ARBA00004370"/>
    </source>
</evidence>
<comment type="subcellular location">
    <subcellularLocation>
        <location evidence="1">Membrane</location>
    </subcellularLocation>
</comment>
<dbReference type="InterPro" id="IPR013057">
    <property type="entry name" value="AA_transpt_TM"/>
</dbReference>
<evidence type="ECO:0000256" key="5">
    <source>
        <dbReference type="SAM" id="MobiDB-lite"/>
    </source>
</evidence>
<feature type="domain" description="Amino acid transporter transmembrane" evidence="6">
    <location>
        <begin position="370"/>
        <end position="422"/>
    </location>
</feature>
<evidence type="ECO:0000256" key="4">
    <source>
        <dbReference type="ARBA" id="ARBA00023136"/>
    </source>
</evidence>
<comment type="caution">
    <text evidence="7">The sequence shown here is derived from an EMBL/GenBank/DDBJ whole genome shotgun (WGS) entry which is preliminary data.</text>
</comment>